<dbReference type="AlphaFoldDB" id="A0A401SNG4"/>
<evidence type="ECO:0000313" key="1">
    <source>
        <dbReference type="EMBL" id="GCC31896.1"/>
    </source>
</evidence>
<accession>A0A401SNG4</accession>
<evidence type="ECO:0000313" key="2">
    <source>
        <dbReference type="Proteomes" id="UP000287033"/>
    </source>
</evidence>
<reference evidence="1 2" key="1">
    <citation type="journal article" date="2018" name="Nat. Ecol. Evol.">
        <title>Shark genomes provide insights into elasmobranch evolution and the origin of vertebrates.</title>
        <authorList>
            <person name="Hara Y"/>
            <person name="Yamaguchi K"/>
            <person name="Onimaru K"/>
            <person name="Kadota M"/>
            <person name="Koyanagi M"/>
            <person name="Keeley SD"/>
            <person name="Tatsumi K"/>
            <person name="Tanaka K"/>
            <person name="Motone F"/>
            <person name="Kageyama Y"/>
            <person name="Nozu R"/>
            <person name="Adachi N"/>
            <person name="Nishimura O"/>
            <person name="Nakagawa R"/>
            <person name="Tanegashima C"/>
            <person name="Kiyatake I"/>
            <person name="Matsumoto R"/>
            <person name="Murakumo K"/>
            <person name="Nishida K"/>
            <person name="Terakita A"/>
            <person name="Kuratani S"/>
            <person name="Sato K"/>
            <person name="Hyodo S Kuraku.S."/>
        </authorList>
    </citation>
    <scope>NUCLEOTIDE SEQUENCE [LARGE SCALE GENOMIC DNA]</scope>
</reference>
<gene>
    <name evidence="1" type="ORF">chiPu_0010356</name>
</gene>
<sequence length="103" mass="11890">MGRVENSNGCGHGYKREAQKIVRFFIVKEKKAKKALDSRIPVEEIGRKWVWLKPCGSSSGKIKKRIKSHSPLLFSLQRDVYEMTNVGITSPRMSLDRCEIRRL</sequence>
<keyword evidence="2" id="KW-1185">Reference proteome</keyword>
<name>A0A401SNG4_CHIPU</name>
<organism evidence="1 2">
    <name type="scientific">Chiloscyllium punctatum</name>
    <name type="common">Brownbanded bambooshark</name>
    <name type="synonym">Hemiscyllium punctatum</name>
    <dbReference type="NCBI Taxonomy" id="137246"/>
    <lineage>
        <taxon>Eukaryota</taxon>
        <taxon>Metazoa</taxon>
        <taxon>Chordata</taxon>
        <taxon>Craniata</taxon>
        <taxon>Vertebrata</taxon>
        <taxon>Chondrichthyes</taxon>
        <taxon>Elasmobranchii</taxon>
        <taxon>Galeomorphii</taxon>
        <taxon>Galeoidea</taxon>
        <taxon>Orectolobiformes</taxon>
        <taxon>Hemiscylliidae</taxon>
        <taxon>Chiloscyllium</taxon>
    </lineage>
</organism>
<dbReference type="Proteomes" id="UP000287033">
    <property type="component" value="Unassembled WGS sequence"/>
</dbReference>
<proteinExistence type="predicted"/>
<comment type="caution">
    <text evidence="1">The sequence shown here is derived from an EMBL/GenBank/DDBJ whole genome shotgun (WGS) entry which is preliminary data.</text>
</comment>
<dbReference type="EMBL" id="BEZZ01000397">
    <property type="protein sequence ID" value="GCC31896.1"/>
    <property type="molecule type" value="Genomic_DNA"/>
</dbReference>
<protein>
    <submittedName>
        <fullName evidence="1">Uncharacterized protein</fullName>
    </submittedName>
</protein>